<sequence length="125" mass="13263">MGNNPSCYAQDYGLDLDLSMMWEGRVAWAYQEGVDEGRLMRTAPRAPRDGQQRGMLCPSLGARHSTGHVVAAWVAWEHPRGATPRAVPNARLVLAQARGGRGTVDADGAACIPAMGNNATCSAQG</sequence>
<accession>A0ABU6WQR0</accession>
<proteinExistence type="predicted"/>
<dbReference type="Proteomes" id="UP001341840">
    <property type="component" value="Unassembled WGS sequence"/>
</dbReference>
<evidence type="ECO:0000313" key="2">
    <source>
        <dbReference type="Proteomes" id="UP001341840"/>
    </source>
</evidence>
<comment type="caution">
    <text evidence="1">The sequence shown here is derived from an EMBL/GenBank/DDBJ whole genome shotgun (WGS) entry which is preliminary data.</text>
</comment>
<protein>
    <submittedName>
        <fullName evidence="1">Uncharacterized protein</fullName>
    </submittedName>
</protein>
<evidence type="ECO:0000313" key="1">
    <source>
        <dbReference type="EMBL" id="MED6187719.1"/>
    </source>
</evidence>
<gene>
    <name evidence="1" type="ORF">PIB30_079109</name>
</gene>
<name>A0ABU6WQR0_9FABA</name>
<organism evidence="1 2">
    <name type="scientific">Stylosanthes scabra</name>
    <dbReference type="NCBI Taxonomy" id="79078"/>
    <lineage>
        <taxon>Eukaryota</taxon>
        <taxon>Viridiplantae</taxon>
        <taxon>Streptophyta</taxon>
        <taxon>Embryophyta</taxon>
        <taxon>Tracheophyta</taxon>
        <taxon>Spermatophyta</taxon>
        <taxon>Magnoliopsida</taxon>
        <taxon>eudicotyledons</taxon>
        <taxon>Gunneridae</taxon>
        <taxon>Pentapetalae</taxon>
        <taxon>rosids</taxon>
        <taxon>fabids</taxon>
        <taxon>Fabales</taxon>
        <taxon>Fabaceae</taxon>
        <taxon>Papilionoideae</taxon>
        <taxon>50 kb inversion clade</taxon>
        <taxon>dalbergioids sensu lato</taxon>
        <taxon>Dalbergieae</taxon>
        <taxon>Pterocarpus clade</taxon>
        <taxon>Stylosanthes</taxon>
    </lineage>
</organism>
<reference evidence="1 2" key="1">
    <citation type="journal article" date="2023" name="Plants (Basel)">
        <title>Bridging the Gap: Combining Genomics and Transcriptomics Approaches to Understand Stylosanthes scabra, an Orphan Legume from the Brazilian Caatinga.</title>
        <authorList>
            <person name="Ferreira-Neto J.R.C."/>
            <person name="da Silva M.D."/>
            <person name="Binneck E."/>
            <person name="de Melo N.F."/>
            <person name="da Silva R.H."/>
            <person name="de Melo A.L.T.M."/>
            <person name="Pandolfi V."/>
            <person name="Bustamante F.O."/>
            <person name="Brasileiro-Vidal A.C."/>
            <person name="Benko-Iseppon A.M."/>
        </authorList>
    </citation>
    <scope>NUCLEOTIDE SEQUENCE [LARGE SCALE GENOMIC DNA]</scope>
    <source>
        <tissue evidence="1">Leaves</tissue>
    </source>
</reference>
<keyword evidence="2" id="KW-1185">Reference proteome</keyword>
<dbReference type="EMBL" id="JASCZI010182354">
    <property type="protein sequence ID" value="MED6187719.1"/>
    <property type="molecule type" value="Genomic_DNA"/>
</dbReference>